<keyword evidence="2" id="KW-0238">DNA-binding</keyword>
<comment type="caution">
    <text evidence="6">The sequence shown here is derived from an EMBL/GenBank/DDBJ whole genome shotgun (WGS) entry which is preliminary data.</text>
</comment>
<name>A0ABT2RUE7_9FIRM</name>
<gene>
    <name evidence="6" type="ORF">OCV63_03375</name>
</gene>
<dbReference type="SUPFAM" id="SSF46785">
    <property type="entry name" value="Winged helix' DNA-binding domain"/>
    <property type="match status" value="1"/>
</dbReference>
<dbReference type="Pfam" id="PF01022">
    <property type="entry name" value="HTH_5"/>
    <property type="match status" value="1"/>
</dbReference>
<evidence type="ECO:0000256" key="3">
    <source>
        <dbReference type="ARBA" id="ARBA00023163"/>
    </source>
</evidence>
<dbReference type="PRINTS" id="PR00778">
    <property type="entry name" value="HTHARSR"/>
</dbReference>
<dbReference type="SMART" id="SM00418">
    <property type="entry name" value="HTH_ARSR"/>
    <property type="match status" value="1"/>
</dbReference>
<keyword evidence="4" id="KW-0105">Cadmium resistance</keyword>
<dbReference type="InterPro" id="IPR036390">
    <property type="entry name" value="WH_DNA-bd_sf"/>
</dbReference>
<keyword evidence="3" id="KW-0804">Transcription</keyword>
<dbReference type="InterPro" id="IPR011991">
    <property type="entry name" value="ArsR-like_HTH"/>
</dbReference>
<evidence type="ECO:0000256" key="2">
    <source>
        <dbReference type="ARBA" id="ARBA00023125"/>
    </source>
</evidence>
<evidence type="ECO:0000313" key="6">
    <source>
        <dbReference type="EMBL" id="MCU6695938.1"/>
    </source>
</evidence>
<dbReference type="NCBIfam" id="NF033788">
    <property type="entry name" value="HTH_metalloreg"/>
    <property type="match status" value="1"/>
</dbReference>
<dbReference type="InterPro" id="IPR036388">
    <property type="entry name" value="WH-like_DNA-bd_sf"/>
</dbReference>
<reference evidence="6 7" key="1">
    <citation type="journal article" date="2021" name="ISME Commun">
        <title>Automated analysis of genomic sequences facilitates high-throughput and comprehensive description of bacteria.</title>
        <authorList>
            <person name="Hitch T.C.A."/>
        </authorList>
    </citation>
    <scope>NUCLEOTIDE SEQUENCE [LARGE SCALE GENOMIC DNA]</scope>
    <source>
        <strain evidence="6 7">Sanger_04</strain>
    </source>
</reference>
<proteinExistence type="predicted"/>
<dbReference type="PANTHER" id="PTHR43132:SF6">
    <property type="entry name" value="HTH-TYPE TRANSCRIPTIONAL REPRESSOR CZRA"/>
    <property type="match status" value="1"/>
</dbReference>
<dbReference type="PANTHER" id="PTHR43132">
    <property type="entry name" value="ARSENICAL RESISTANCE OPERON REPRESSOR ARSR-RELATED"/>
    <property type="match status" value="1"/>
</dbReference>
<dbReference type="EMBL" id="JAOQKC010000003">
    <property type="protein sequence ID" value="MCU6695938.1"/>
    <property type="molecule type" value="Genomic_DNA"/>
</dbReference>
<accession>A0ABT2RUE7</accession>
<dbReference type="CDD" id="cd00090">
    <property type="entry name" value="HTH_ARSR"/>
    <property type="match status" value="1"/>
</dbReference>
<dbReference type="InterPro" id="IPR001845">
    <property type="entry name" value="HTH_ArsR_DNA-bd_dom"/>
</dbReference>
<dbReference type="PROSITE" id="PS00846">
    <property type="entry name" value="HTH_ARSR_1"/>
    <property type="match status" value="1"/>
</dbReference>
<dbReference type="PROSITE" id="PS50987">
    <property type="entry name" value="HTH_ARSR_2"/>
    <property type="match status" value="1"/>
</dbReference>
<evidence type="ECO:0000259" key="5">
    <source>
        <dbReference type="PROSITE" id="PS50987"/>
    </source>
</evidence>
<dbReference type="InterPro" id="IPR018334">
    <property type="entry name" value="ArsR_HTH"/>
</dbReference>
<protein>
    <submittedName>
        <fullName evidence="6">Metalloregulator ArsR/SmtB family transcription factor</fullName>
    </submittedName>
</protein>
<feature type="domain" description="HTH arsR-type" evidence="5">
    <location>
        <begin position="17"/>
        <end position="109"/>
    </location>
</feature>
<keyword evidence="7" id="KW-1185">Reference proteome</keyword>
<dbReference type="Proteomes" id="UP001652461">
    <property type="component" value="Unassembled WGS sequence"/>
</dbReference>
<dbReference type="InterPro" id="IPR051011">
    <property type="entry name" value="Metal_resp_trans_reg"/>
</dbReference>
<organism evidence="6 7">
    <name type="scientific">Laedolimicola ammoniilytica</name>
    <dbReference type="NCBI Taxonomy" id="2981771"/>
    <lineage>
        <taxon>Bacteria</taxon>
        <taxon>Bacillati</taxon>
        <taxon>Bacillota</taxon>
        <taxon>Clostridia</taxon>
        <taxon>Lachnospirales</taxon>
        <taxon>Lachnospiraceae</taxon>
        <taxon>Laedolimicola</taxon>
    </lineage>
</organism>
<keyword evidence="1" id="KW-0805">Transcription regulation</keyword>
<evidence type="ECO:0000313" key="7">
    <source>
        <dbReference type="Proteomes" id="UP001652461"/>
    </source>
</evidence>
<evidence type="ECO:0000256" key="4">
    <source>
        <dbReference type="ARBA" id="ARBA00043263"/>
    </source>
</evidence>
<evidence type="ECO:0000256" key="1">
    <source>
        <dbReference type="ARBA" id="ARBA00023015"/>
    </source>
</evidence>
<dbReference type="Gene3D" id="1.10.10.10">
    <property type="entry name" value="Winged helix-like DNA-binding domain superfamily/Winged helix DNA-binding domain"/>
    <property type="match status" value="1"/>
</dbReference>
<sequence>MKYFQKEGLFLSSELTPADDEVYYLSEFFKVFADSTRIKILFVLREGEKCVNDIAAGLEMSQSSISHQLRVLKQNRLVKFRRDGKTIYYSLADDHVVNILCQGLEHIEE</sequence>